<gene>
    <name evidence="1" type="ORF">Cboi01_000290800</name>
</gene>
<dbReference type="Proteomes" id="UP001165101">
    <property type="component" value="Unassembled WGS sequence"/>
</dbReference>
<comment type="caution">
    <text evidence="1">The sequence shown here is derived from an EMBL/GenBank/DDBJ whole genome shotgun (WGS) entry which is preliminary data.</text>
</comment>
<keyword evidence="2" id="KW-1185">Reference proteome</keyword>
<protein>
    <submittedName>
        <fullName evidence="1">Unnamed protein product</fullName>
    </submittedName>
</protein>
<dbReference type="EMBL" id="BSXV01001439">
    <property type="protein sequence ID" value="GME92842.1"/>
    <property type="molecule type" value="Genomic_DNA"/>
</dbReference>
<sequence>MTSSPAYSYMSPGGGRLNVDSPSLSQRQSSAAPQQSAQSQRYSNENTYIFRKLTEFEKELSQLTKSIQRYDPEPEIASVLLNTADEIDQEINQLEVLHNLKCDQVLNQNSETHLLNQSMRNILISLSECRKELNDLPKLSIKDAENYKNSNDIQIEKEKVNNKTVDIQQTNEILRYAMKLAKFSKIPRLYNGFLLPNNFIWPGDDNMRRGMLAVASSMGQKLIDAENGGAEPVKAEGLGDAEMKEDVKEEHGDHSDLEDDLLPTKETTAVSDGTSATSGTGTAKKDAASVMADLDLFDSDED</sequence>
<evidence type="ECO:0000313" key="2">
    <source>
        <dbReference type="Proteomes" id="UP001165101"/>
    </source>
</evidence>
<name>A0ACB5TQM2_CANBO</name>
<reference evidence="1" key="1">
    <citation type="submission" date="2023-04" db="EMBL/GenBank/DDBJ databases">
        <title>Candida boidinii NBRC 1967.</title>
        <authorList>
            <person name="Ichikawa N."/>
            <person name="Sato H."/>
            <person name="Tonouchi N."/>
        </authorList>
    </citation>
    <scope>NUCLEOTIDE SEQUENCE</scope>
    <source>
        <strain evidence="1">NBRC 1967</strain>
    </source>
</reference>
<proteinExistence type="predicted"/>
<organism evidence="1 2">
    <name type="scientific">Candida boidinii</name>
    <name type="common">Yeast</name>
    <dbReference type="NCBI Taxonomy" id="5477"/>
    <lineage>
        <taxon>Eukaryota</taxon>
        <taxon>Fungi</taxon>
        <taxon>Dikarya</taxon>
        <taxon>Ascomycota</taxon>
        <taxon>Saccharomycotina</taxon>
        <taxon>Pichiomycetes</taxon>
        <taxon>Pichiales</taxon>
        <taxon>Pichiaceae</taxon>
        <taxon>Ogataea</taxon>
        <taxon>Ogataea/Candida clade</taxon>
    </lineage>
</organism>
<accession>A0ACB5TQM2</accession>
<evidence type="ECO:0000313" key="1">
    <source>
        <dbReference type="EMBL" id="GME92842.1"/>
    </source>
</evidence>